<name>A0A917G1A3_9BACL</name>
<sequence>MNITDYPRLEVGDKVMCPIERLPGVVESARDVNPERFNAVQWVRVRFLPNHKLIISAEGASHGFVPA</sequence>
<dbReference type="EMBL" id="BMGR01000014">
    <property type="protein sequence ID" value="GGG17889.1"/>
    <property type="molecule type" value="Genomic_DNA"/>
</dbReference>
<keyword evidence="2" id="KW-1185">Reference proteome</keyword>
<evidence type="ECO:0000313" key="2">
    <source>
        <dbReference type="Proteomes" id="UP000644756"/>
    </source>
</evidence>
<protein>
    <submittedName>
        <fullName evidence="1">Uncharacterized protein</fullName>
    </submittedName>
</protein>
<evidence type="ECO:0000313" key="1">
    <source>
        <dbReference type="EMBL" id="GGG17889.1"/>
    </source>
</evidence>
<gene>
    <name evidence="1" type="ORF">GCM10010916_38370</name>
</gene>
<dbReference type="Proteomes" id="UP000644756">
    <property type="component" value="Unassembled WGS sequence"/>
</dbReference>
<dbReference type="AlphaFoldDB" id="A0A917G1A3"/>
<comment type="caution">
    <text evidence="1">The sequence shown here is derived from an EMBL/GenBank/DDBJ whole genome shotgun (WGS) entry which is preliminary data.</text>
</comment>
<accession>A0A917G1A3</accession>
<reference evidence="1" key="2">
    <citation type="submission" date="2020-09" db="EMBL/GenBank/DDBJ databases">
        <authorList>
            <person name="Sun Q."/>
            <person name="Zhou Y."/>
        </authorList>
    </citation>
    <scope>NUCLEOTIDE SEQUENCE</scope>
    <source>
        <strain evidence="1">CGMCC 1.12987</strain>
    </source>
</reference>
<proteinExistence type="predicted"/>
<organism evidence="1 2">
    <name type="scientific">Paenibacillus abyssi</name>
    <dbReference type="NCBI Taxonomy" id="1340531"/>
    <lineage>
        <taxon>Bacteria</taxon>
        <taxon>Bacillati</taxon>
        <taxon>Bacillota</taxon>
        <taxon>Bacilli</taxon>
        <taxon>Bacillales</taxon>
        <taxon>Paenibacillaceae</taxon>
        <taxon>Paenibacillus</taxon>
    </lineage>
</organism>
<reference evidence="1" key="1">
    <citation type="journal article" date="2014" name="Int. J. Syst. Evol. Microbiol.">
        <title>Complete genome sequence of Corynebacterium casei LMG S-19264T (=DSM 44701T), isolated from a smear-ripened cheese.</title>
        <authorList>
            <consortium name="US DOE Joint Genome Institute (JGI-PGF)"/>
            <person name="Walter F."/>
            <person name="Albersmeier A."/>
            <person name="Kalinowski J."/>
            <person name="Ruckert C."/>
        </authorList>
    </citation>
    <scope>NUCLEOTIDE SEQUENCE</scope>
    <source>
        <strain evidence="1">CGMCC 1.12987</strain>
    </source>
</reference>
<dbReference type="RefSeq" id="WP_188532687.1">
    <property type="nucleotide sequence ID" value="NZ_BMGR01000014.1"/>
</dbReference>